<dbReference type="InterPro" id="IPR029460">
    <property type="entry name" value="DNAPol_HHH"/>
</dbReference>
<accession>A0A1I0EJE3</accession>
<dbReference type="Gene3D" id="3.20.20.140">
    <property type="entry name" value="Metal-dependent hydrolases"/>
    <property type="match status" value="1"/>
</dbReference>
<evidence type="ECO:0000256" key="3">
    <source>
        <dbReference type="ARBA" id="ARBA00012417"/>
    </source>
</evidence>
<dbReference type="NCBIfam" id="TIGR00594">
    <property type="entry name" value="polc"/>
    <property type="match status" value="1"/>
</dbReference>
<dbReference type="EMBL" id="FOHE01000011">
    <property type="protein sequence ID" value="SET44786.1"/>
    <property type="molecule type" value="Genomic_DNA"/>
</dbReference>
<feature type="domain" description="Polymerase/histidinol phosphatase N-terminal" evidence="11">
    <location>
        <begin position="4"/>
        <end position="71"/>
    </location>
</feature>
<dbReference type="InterPro" id="IPR040982">
    <property type="entry name" value="DNA_pol3_finger"/>
</dbReference>
<evidence type="ECO:0000313" key="12">
    <source>
        <dbReference type="EMBL" id="SET44786.1"/>
    </source>
</evidence>
<dbReference type="Pfam" id="PF07733">
    <property type="entry name" value="DNA_pol3_alpha"/>
    <property type="match status" value="1"/>
</dbReference>
<evidence type="ECO:0000256" key="8">
    <source>
        <dbReference type="ARBA" id="ARBA00022932"/>
    </source>
</evidence>
<dbReference type="EC" id="2.7.7.7" evidence="3"/>
<keyword evidence="7" id="KW-0235">DNA replication</keyword>
<organism evidence="12 13">
    <name type="scientific">Oceanobacillus limi</name>
    <dbReference type="NCBI Taxonomy" id="930131"/>
    <lineage>
        <taxon>Bacteria</taxon>
        <taxon>Bacillati</taxon>
        <taxon>Bacillota</taxon>
        <taxon>Bacilli</taxon>
        <taxon>Bacillales</taxon>
        <taxon>Bacillaceae</taxon>
        <taxon>Oceanobacillus</taxon>
    </lineage>
</organism>
<dbReference type="RefSeq" id="WP_090870495.1">
    <property type="nucleotide sequence ID" value="NZ_FOHE01000011.1"/>
</dbReference>
<dbReference type="InterPro" id="IPR004365">
    <property type="entry name" value="NA-bd_OB_tRNA"/>
</dbReference>
<evidence type="ECO:0000256" key="1">
    <source>
        <dbReference type="ARBA" id="ARBA00004496"/>
    </source>
</evidence>
<comment type="function">
    <text evidence="9">DNA polymerase III is a complex, multichain enzyme responsible for most of the replicative synthesis in bacteria. This DNA polymerase also exhibits 3' to 5' exonuclease activity. The alpha chain is the DNA polymerase.</text>
</comment>
<evidence type="ECO:0000256" key="6">
    <source>
        <dbReference type="ARBA" id="ARBA00022695"/>
    </source>
</evidence>
<dbReference type="GO" id="GO:0005737">
    <property type="term" value="C:cytoplasm"/>
    <property type="evidence" value="ECO:0007669"/>
    <property type="project" value="UniProtKB-SubCell"/>
</dbReference>
<evidence type="ECO:0000256" key="7">
    <source>
        <dbReference type="ARBA" id="ARBA00022705"/>
    </source>
</evidence>
<evidence type="ECO:0000313" key="13">
    <source>
        <dbReference type="Proteomes" id="UP000198618"/>
    </source>
</evidence>
<evidence type="ECO:0000256" key="2">
    <source>
        <dbReference type="ARBA" id="ARBA00009496"/>
    </source>
</evidence>
<dbReference type="Pfam" id="PF14579">
    <property type="entry name" value="HHH_6"/>
    <property type="match status" value="1"/>
</dbReference>
<dbReference type="GO" id="GO:0008408">
    <property type="term" value="F:3'-5' exonuclease activity"/>
    <property type="evidence" value="ECO:0007669"/>
    <property type="project" value="InterPro"/>
</dbReference>
<dbReference type="Pfam" id="PF02811">
    <property type="entry name" value="PHP"/>
    <property type="match status" value="1"/>
</dbReference>
<comment type="similarity">
    <text evidence="2">Belongs to the DNA polymerase type-C family. DnaE subfamily.</text>
</comment>
<keyword evidence="8" id="KW-0239">DNA-directed DNA polymerase</keyword>
<sequence>MSFTHLQVKSGYSLMNSTITIEKLVKKASELQFDALALTDENVLYGTIPFYKACRTFGITPIIGMTVTVFNTDEENESCVLLAKNNHGYKQLVKLSTTIQTRQQKGIEKGKLKEYTEGTLCILPIHSSKLKTRITSTSYDRVKQYLDTWEAMFAPGDFYLGVEDHGEENDHAIHNATKAYCELYQTKAVAINDVCYLNENEDIAFDCLQALKHGKQWSIEHAKPTKKQHHLRSSLEMEQVFHDSWKEVVLESGNIAKKCELSFDFEKRMIPAYPVPEEVSAHAYLEKICWQNLEQRYEVVDEHVTNRLNYELEVIQSMDFSDYFLIVWDFIKYAKENNIVVGPGRGSSAGSIVAFVLGITDVDPMKHDLLFERFLNPERVTMPDIDIDFSDQRRDEVIEYVRRKYGQAHVAQIITFGTYAARSLVRELIKSLDVDQQDAYFILKEIPTQSSKTLVEHVKASEELKNYIKHSEKLKTLFQIAVVLEGLPRHISTHAAGVVISEQPLIEHVPLTVGTNETSLTQFTMTDLESIGLLKIDFLGLRNLTLLERILQSISYTEKETISLEEFPENDGETFRLLQAGLTNGIFQLESEGMKQVLTRLKPTSFDDIVAVNALYRPGPMEFISVYIDRKHQRKATTFPHPDLKSILESTFGVLIYQEQIMQIANRIAGYSYGEADILRRAVSKKQQAIMEEQKQLFIQGCLKNGYTREVSEELFAWIVKFSNYGFPKSHAVAYSKIAYQLSYLKAHYPKNFYAELLSSIVNQHDKIHVYVNEMKNLGIPIFAPNINRSYGKYAVEDNGIRMGLLAIKGIGNQVIKEIIQERKNGGPFKNLFDFCLRVSQKAINRSTIEQLIMAGAFDDTYSNRASLLASIDQAIEQGELFKEFSDQPSLFQDQLELDVNYVDIEDFSQMKKLSDEKDLLGVYISSHPLKDERVLLRKNGFVSLDQSKRLVGKKHVRGVAIVQAIKAIRTKRGDQMAFVTLGDESGEMDAVVFPDTYRTINRWLAEEVIIVFSGKIEERNGKLQWILSEVVKFNRDKLATNVQKRLFIKLTEQTKKDALSFIQGLAQEYPGNTPIIIYQEEQKRTYQLSYDYNVDPSYACLQALNKKFGRSSVVLEK</sequence>
<dbReference type="Proteomes" id="UP000198618">
    <property type="component" value="Unassembled WGS sequence"/>
</dbReference>
<dbReference type="GO" id="GO:0003676">
    <property type="term" value="F:nucleic acid binding"/>
    <property type="evidence" value="ECO:0007669"/>
    <property type="project" value="InterPro"/>
</dbReference>
<dbReference type="SMART" id="SM00481">
    <property type="entry name" value="POLIIIAc"/>
    <property type="match status" value="1"/>
</dbReference>
<comment type="catalytic activity">
    <reaction evidence="10">
        <text>DNA(n) + a 2'-deoxyribonucleoside 5'-triphosphate = DNA(n+1) + diphosphate</text>
        <dbReference type="Rhea" id="RHEA:22508"/>
        <dbReference type="Rhea" id="RHEA-COMP:17339"/>
        <dbReference type="Rhea" id="RHEA-COMP:17340"/>
        <dbReference type="ChEBI" id="CHEBI:33019"/>
        <dbReference type="ChEBI" id="CHEBI:61560"/>
        <dbReference type="ChEBI" id="CHEBI:173112"/>
        <dbReference type="EC" id="2.7.7.7"/>
    </reaction>
</comment>
<name>A0A1I0EJE3_9BACI</name>
<keyword evidence="6" id="KW-0548">Nucleotidyltransferase</keyword>
<evidence type="ECO:0000256" key="10">
    <source>
        <dbReference type="ARBA" id="ARBA00049244"/>
    </source>
</evidence>
<evidence type="ECO:0000256" key="4">
    <source>
        <dbReference type="ARBA" id="ARBA00019114"/>
    </source>
</evidence>
<dbReference type="GO" id="GO:0006260">
    <property type="term" value="P:DNA replication"/>
    <property type="evidence" value="ECO:0007669"/>
    <property type="project" value="UniProtKB-KW"/>
</dbReference>
<comment type="subcellular location">
    <subcellularLocation>
        <location evidence="1">Cytoplasm</location>
    </subcellularLocation>
</comment>
<dbReference type="PANTHER" id="PTHR32294">
    <property type="entry name" value="DNA POLYMERASE III SUBUNIT ALPHA"/>
    <property type="match status" value="1"/>
</dbReference>
<dbReference type="InterPro" id="IPR016195">
    <property type="entry name" value="Pol/histidinol_Pase-like"/>
</dbReference>
<dbReference type="GO" id="GO:0003887">
    <property type="term" value="F:DNA-directed DNA polymerase activity"/>
    <property type="evidence" value="ECO:0007669"/>
    <property type="project" value="UniProtKB-KW"/>
</dbReference>
<dbReference type="SUPFAM" id="SSF89550">
    <property type="entry name" value="PHP domain-like"/>
    <property type="match status" value="1"/>
</dbReference>
<gene>
    <name evidence="12" type="ORF">SAMN05216389_111135</name>
</gene>
<reference evidence="12 13" key="1">
    <citation type="submission" date="2016-10" db="EMBL/GenBank/DDBJ databases">
        <authorList>
            <person name="de Groot N.N."/>
        </authorList>
    </citation>
    <scope>NUCLEOTIDE SEQUENCE [LARGE SCALE GENOMIC DNA]</scope>
    <source>
        <strain evidence="12 13">IBRC-M 10780</strain>
    </source>
</reference>
<dbReference type="InterPro" id="IPR004805">
    <property type="entry name" value="DnaE2/DnaE/PolC"/>
</dbReference>
<dbReference type="InterPro" id="IPR004013">
    <property type="entry name" value="PHP_dom"/>
</dbReference>
<dbReference type="Pfam" id="PF01336">
    <property type="entry name" value="tRNA_anti-codon"/>
    <property type="match status" value="1"/>
</dbReference>
<keyword evidence="5" id="KW-0808">Transferase</keyword>
<protein>
    <recommendedName>
        <fullName evidence="4">DNA polymerase III subunit alpha</fullName>
        <ecNumber evidence="3">2.7.7.7</ecNumber>
    </recommendedName>
</protein>
<dbReference type="NCBIfam" id="NF004226">
    <property type="entry name" value="PRK05673.1"/>
    <property type="match status" value="1"/>
</dbReference>
<dbReference type="PANTHER" id="PTHR32294:SF0">
    <property type="entry name" value="DNA POLYMERASE III SUBUNIT ALPHA"/>
    <property type="match status" value="1"/>
</dbReference>
<evidence type="ECO:0000256" key="5">
    <source>
        <dbReference type="ARBA" id="ARBA00022679"/>
    </source>
</evidence>
<keyword evidence="13" id="KW-1185">Reference proteome</keyword>
<dbReference type="InterPro" id="IPR011708">
    <property type="entry name" value="DNA_pol3_alpha_NTPase_dom"/>
</dbReference>
<dbReference type="STRING" id="930131.SAMN05216389_111135"/>
<dbReference type="SUPFAM" id="SSF160975">
    <property type="entry name" value="AF1531-like"/>
    <property type="match status" value="1"/>
</dbReference>
<dbReference type="InterPro" id="IPR041931">
    <property type="entry name" value="DNA_pol3_alpha_thumb_dom"/>
</dbReference>
<dbReference type="Gene3D" id="1.10.10.1600">
    <property type="entry name" value="Bacterial DNA polymerase III alpha subunit, thumb domain"/>
    <property type="match status" value="1"/>
</dbReference>
<evidence type="ECO:0000256" key="9">
    <source>
        <dbReference type="ARBA" id="ARBA00025611"/>
    </source>
</evidence>
<dbReference type="AlphaFoldDB" id="A0A1I0EJE3"/>
<proteinExistence type="inferred from homology"/>
<dbReference type="OrthoDB" id="9803237at2"/>
<dbReference type="CDD" id="cd04485">
    <property type="entry name" value="DnaE_OBF"/>
    <property type="match status" value="1"/>
</dbReference>
<evidence type="ECO:0000259" key="11">
    <source>
        <dbReference type="SMART" id="SM00481"/>
    </source>
</evidence>
<dbReference type="InterPro" id="IPR003141">
    <property type="entry name" value="Pol/His_phosphatase_N"/>
</dbReference>
<dbReference type="Pfam" id="PF17657">
    <property type="entry name" value="DNA_pol3_finger"/>
    <property type="match status" value="1"/>
</dbReference>
<dbReference type="Gene3D" id="1.10.150.870">
    <property type="match status" value="1"/>
</dbReference>